<evidence type="ECO:0000256" key="1">
    <source>
        <dbReference type="SAM" id="Phobius"/>
    </source>
</evidence>
<sequence length="99" mass="10724">MASMRPEEPNECVFSKRRAVLLLGISILPFYQFRARALEGVASTLLNKQGLQRESPSNPFLSLLNGLGIFGTGVLGPLYALAQNDKKDTDATIESVSLA</sequence>
<keyword evidence="3" id="KW-1185">Reference proteome</keyword>
<reference evidence="2" key="1">
    <citation type="journal article" date="2023" name="Plant J.">
        <title>Genome sequences and population genomics provide insights into the demographic history, inbreeding, and mutation load of two 'living fossil' tree species of Dipteronia.</title>
        <authorList>
            <person name="Feng Y."/>
            <person name="Comes H.P."/>
            <person name="Chen J."/>
            <person name="Zhu S."/>
            <person name="Lu R."/>
            <person name="Zhang X."/>
            <person name="Li P."/>
            <person name="Qiu J."/>
            <person name="Olsen K.M."/>
            <person name="Qiu Y."/>
        </authorList>
    </citation>
    <scope>NUCLEOTIDE SEQUENCE</scope>
    <source>
        <strain evidence="2">NBL</strain>
    </source>
</reference>
<keyword evidence="1" id="KW-1133">Transmembrane helix</keyword>
<accession>A0AAE0AKG6</accession>
<dbReference type="EMBL" id="JANJYJ010000004">
    <property type="protein sequence ID" value="KAK3219733.1"/>
    <property type="molecule type" value="Genomic_DNA"/>
</dbReference>
<dbReference type="AlphaFoldDB" id="A0AAE0AKG6"/>
<dbReference type="Proteomes" id="UP001281410">
    <property type="component" value="Unassembled WGS sequence"/>
</dbReference>
<keyword evidence="1" id="KW-0472">Membrane</keyword>
<gene>
    <name evidence="2" type="ORF">Dsin_013703</name>
</gene>
<name>A0AAE0AKG6_9ROSI</name>
<feature type="transmembrane region" description="Helical" evidence="1">
    <location>
        <begin position="61"/>
        <end position="82"/>
    </location>
</feature>
<comment type="caution">
    <text evidence="2">The sequence shown here is derived from an EMBL/GenBank/DDBJ whole genome shotgun (WGS) entry which is preliminary data.</text>
</comment>
<keyword evidence="1" id="KW-0812">Transmembrane</keyword>
<evidence type="ECO:0000313" key="3">
    <source>
        <dbReference type="Proteomes" id="UP001281410"/>
    </source>
</evidence>
<organism evidence="2 3">
    <name type="scientific">Dipteronia sinensis</name>
    <dbReference type="NCBI Taxonomy" id="43782"/>
    <lineage>
        <taxon>Eukaryota</taxon>
        <taxon>Viridiplantae</taxon>
        <taxon>Streptophyta</taxon>
        <taxon>Embryophyta</taxon>
        <taxon>Tracheophyta</taxon>
        <taxon>Spermatophyta</taxon>
        <taxon>Magnoliopsida</taxon>
        <taxon>eudicotyledons</taxon>
        <taxon>Gunneridae</taxon>
        <taxon>Pentapetalae</taxon>
        <taxon>rosids</taxon>
        <taxon>malvids</taxon>
        <taxon>Sapindales</taxon>
        <taxon>Sapindaceae</taxon>
        <taxon>Hippocastanoideae</taxon>
        <taxon>Acereae</taxon>
        <taxon>Dipteronia</taxon>
    </lineage>
</organism>
<protein>
    <submittedName>
        <fullName evidence="2">Uncharacterized protein</fullName>
    </submittedName>
</protein>
<proteinExistence type="predicted"/>
<evidence type="ECO:0000313" key="2">
    <source>
        <dbReference type="EMBL" id="KAK3219733.1"/>
    </source>
</evidence>